<dbReference type="EMBL" id="JARQZJ010000094">
    <property type="protein sequence ID" value="KAK9885077.1"/>
    <property type="molecule type" value="Genomic_DNA"/>
</dbReference>
<evidence type="ECO:0008006" key="3">
    <source>
        <dbReference type="Google" id="ProtNLM"/>
    </source>
</evidence>
<name>A0AAW1UYI8_9CUCU</name>
<sequence>MVLIHRLVKFLEKHNSFHESQHGFRRGRSAVLAVLETIIEAYNNNEDLEQICVDLMSALDTKSIKVNSRCFLEGVPLDTKETVYSVEFWPVPWPIFFWTKCRGEGTSQSEMNAKITNRILESNEIGNGKAAPHIRAEYYQKTLTPKHKC</sequence>
<protein>
    <recommendedName>
        <fullName evidence="3">Reverse transcriptase domain-containing protein</fullName>
    </recommendedName>
</protein>
<reference evidence="1 2" key="1">
    <citation type="submission" date="2023-03" db="EMBL/GenBank/DDBJ databases">
        <title>Genome insight into feeding habits of ladybird beetles.</title>
        <authorList>
            <person name="Li H.-S."/>
            <person name="Huang Y.-H."/>
            <person name="Pang H."/>
        </authorList>
    </citation>
    <scope>NUCLEOTIDE SEQUENCE [LARGE SCALE GENOMIC DNA]</scope>
    <source>
        <strain evidence="1">SYSU_2023b</strain>
        <tissue evidence="1">Whole body</tissue>
    </source>
</reference>
<comment type="caution">
    <text evidence="1">The sequence shown here is derived from an EMBL/GenBank/DDBJ whole genome shotgun (WGS) entry which is preliminary data.</text>
</comment>
<accession>A0AAW1UYI8</accession>
<gene>
    <name evidence="1" type="ORF">WA026_009303</name>
</gene>
<evidence type="ECO:0000313" key="1">
    <source>
        <dbReference type="EMBL" id="KAK9885077.1"/>
    </source>
</evidence>
<dbReference type="Proteomes" id="UP001431783">
    <property type="component" value="Unassembled WGS sequence"/>
</dbReference>
<evidence type="ECO:0000313" key="2">
    <source>
        <dbReference type="Proteomes" id="UP001431783"/>
    </source>
</evidence>
<organism evidence="1 2">
    <name type="scientific">Henosepilachna vigintioctopunctata</name>
    <dbReference type="NCBI Taxonomy" id="420089"/>
    <lineage>
        <taxon>Eukaryota</taxon>
        <taxon>Metazoa</taxon>
        <taxon>Ecdysozoa</taxon>
        <taxon>Arthropoda</taxon>
        <taxon>Hexapoda</taxon>
        <taxon>Insecta</taxon>
        <taxon>Pterygota</taxon>
        <taxon>Neoptera</taxon>
        <taxon>Endopterygota</taxon>
        <taxon>Coleoptera</taxon>
        <taxon>Polyphaga</taxon>
        <taxon>Cucujiformia</taxon>
        <taxon>Coccinelloidea</taxon>
        <taxon>Coccinellidae</taxon>
        <taxon>Epilachninae</taxon>
        <taxon>Epilachnini</taxon>
        <taxon>Henosepilachna</taxon>
    </lineage>
</organism>
<keyword evidence="2" id="KW-1185">Reference proteome</keyword>
<dbReference type="AlphaFoldDB" id="A0AAW1UYI8"/>
<feature type="non-terminal residue" evidence="1">
    <location>
        <position position="149"/>
    </location>
</feature>
<proteinExistence type="predicted"/>